<dbReference type="GO" id="GO:0004523">
    <property type="term" value="F:RNA-DNA hybrid ribonuclease activity"/>
    <property type="evidence" value="ECO:0007669"/>
    <property type="project" value="InterPro"/>
</dbReference>
<dbReference type="GO" id="GO:0003676">
    <property type="term" value="F:nucleic acid binding"/>
    <property type="evidence" value="ECO:0007669"/>
    <property type="project" value="InterPro"/>
</dbReference>
<dbReference type="InterPro" id="IPR044730">
    <property type="entry name" value="RNase_H-like_dom_plant"/>
</dbReference>
<dbReference type="InterPro" id="IPR002156">
    <property type="entry name" value="RNaseH_domain"/>
</dbReference>
<name>A0A2N9HDK5_FAGSY</name>
<accession>A0A2N9HDK5</accession>
<dbReference type="AlphaFoldDB" id="A0A2N9HDK5"/>
<dbReference type="Gene3D" id="3.30.420.10">
    <property type="entry name" value="Ribonuclease H-like superfamily/Ribonuclease H"/>
    <property type="match status" value="1"/>
</dbReference>
<organism evidence="2">
    <name type="scientific">Fagus sylvatica</name>
    <name type="common">Beechnut</name>
    <dbReference type="NCBI Taxonomy" id="28930"/>
    <lineage>
        <taxon>Eukaryota</taxon>
        <taxon>Viridiplantae</taxon>
        <taxon>Streptophyta</taxon>
        <taxon>Embryophyta</taxon>
        <taxon>Tracheophyta</taxon>
        <taxon>Spermatophyta</taxon>
        <taxon>Magnoliopsida</taxon>
        <taxon>eudicotyledons</taxon>
        <taxon>Gunneridae</taxon>
        <taxon>Pentapetalae</taxon>
        <taxon>rosids</taxon>
        <taxon>fabids</taxon>
        <taxon>Fagales</taxon>
        <taxon>Fagaceae</taxon>
        <taxon>Fagus</taxon>
    </lineage>
</organism>
<evidence type="ECO:0000259" key="1">
    <source>
        <dbReference type="Pfam" id="PF13456"/>
    </source>
</evidence>
<proteinExistence type="predicted"/>
<dbReference type="Pfam" id="PF13456">
    <property type="entry name" value="RVT_3"/>
    <property type="match status" value="1"/>
</dbReference>
<dbReference type="PANTHER" id="PTHR33116:SF86">
    <property type="entry name" value="REVERSE TRANSCRIPTASE DOMAIN-CONTAINING PROTEIN"/>
    <property type="match status" value="1"/>
</dbReference>
<feature type="domain" description="RNase H type-1" evidence="1">
    <location>
        <begin position="420"/>
        <end position="538"/>
    </location>
</feature>
<dbReference type="EMBL" id="OIVN01003279">
    <property type="protein sequence ID" value="SPD10008.1"/>
    <property type="molecule type" value="Genomic_DNA"/>
</dbReference>
<dbReference type="InterPro" id="IPR036397">
    <property type="entry name" value="RNaseH_sf"/>
</dbReference>
<dbReference type="PANTHER" id="PTHR33116">
    <property type="entry name" value="REVERSE TRANSCRIPTASE ZINC-BINDING DOMAIN-CONTAINING PROTEIN-RELATED-RELATED"/>
    <property type="match status" value="1"/>
</dbReference>
<evidence type="ECO:0000313" key="2">
    <source>
        <dbReference type="EMBL" id="SPD10008.1"/>
    </source>
</evidence>
<dbReference type="CDD" id="cd06222">
    <property type="entry name" value="RNase_H_like"/>
    <property type="match status" value="1"/>
</dbReference>
<reference evidence="2" key="1">
    <citation type="submission" date="2018-02" db="EMBL/GenBank/DDBJ databases">
        <authorList>
            <person name="Cohen D.B."/>
            <person name="Kent A.D."/>
        </authorList>
    </citation>
    <scope>NUCLEOTIDE SEQUENCE</scope>
</reference>
<sequence length="577" mass="65424">MLLNYVDKYCQWFGQSISVEKSGIFAFKGVPRQFLLQVNNQWGFKQLPNGVKYLGVPLFLSQNKSMNFAYVKEKLEARINTRKNKNLSWMGQATLIKSVAQACPLYAMSTCKLPKKLCNDLDVVVRKFWWSPHKEGRDSFCVKILRAKYRVDSKWLFSSSLKFASFSWRGIEGIKSLLARGACKLVGSGDSILVWNDPWIPGLPSFKPCPRLDHQPLQSLAVSQLMNRDRSGWNSNLLHSLFDDPTVQAILNIPQWMPNQNDKWTWVKTMNREFSVKSAYKEICYERSFASEVHPILQKECSLARALWFGFLDIRTEFFQLSSPMDIVELLIFPSVDSNADHQYCNNFLLSGAIIRDQIWKARNLKVHKACNVVMVQIMKNYHLLKFEHGTTSIRSSGVPTSSSGQVSWSLLEQEFIKLNCDAAVGSRFSSIAVVARDWRGNLVFAFTKKVNTIIPLQVEAEGLLWAGQLASSHELGKVILESDCKLIVDAYVVDAYIPWNIQSTMLEVSSLLVVNPLWSIKWVRRSANPAPHVLASWSLSSYSWGPVDFCNGPQSFVSFCFDDLELGSLPAAPVSL</sequence>
<protein>
    <recommendedName>
        <fullName evidence="1">RNase H type-1 domain-containing protein</fullName>
    </recommendedName>
</protein>
<gene>
    <name evidence="2" type="ORF">FSB_LOCUS37890</name>
</gene>